<reference evidence="3" key="1">
    <citation type="submission" date="2017-06" db="EMBL/GenBank/DDBJ databases">
        <title>Genome analysis of Fimbriiglobus ruber SP5, the first member of the order Planctomycetales with confirmed chitinolytic capability.</title>
        <authorList>
            <person name="Ravin N.V."/>
            <person name="Rakitin A.L."/>
            <person name="Ivanova A.A."/>
            <person name="Beletsky A.V."/>
            <person name="Kulichevskaya I.S."/>
            <person name="Mardanov A.V."/>
            <person name="Dedysh S.N."/>
        </authorList>
    </citation>
    <scope>NUCLEOTIDE SEQUENCE [LARGE SCALE GENOMIC DNA]</scope>
    <source>
        <strain evidence="3">SP5</strain>
    </source>
</reference>
<protein>
    <submittedName>
        <fullName evidence="2">Uncharacterized protein</fullName>
    </submittedName>
</protein>
<comment type="caution">
    <text evidence="2">The sequence shown here is derived from an EMBL/GenBank/DDBJ whole genome shotgun (WGS) entry which is preliminary data.</text>
</comment>
<dbReference type="Proteomes" id="UP000214646">
    <property type="component" value="Unassembled WGS sequence"/>
</dbReference>
<dbReference type="AlphaFoldDB" id="A0A225DEF5"/>
<evidence type="ECO:0000313" key="3">
    <source>
        <dbReference type="Proteomes" id="UP000214646"/>
    </source>
</evidence>
<proteinExistence type="predicted"/>
<dbReference type="EMBL" id="NIDE01000014">
    <property type="protein sequence ID" value="OWK38024.1"/>
    <property type="molecule type" value="Genomic_DNA"/>
</dbReference>
<evidence type="ECO:0000313" key="2">
    <source>
        <dbReference type="EMBL" id="OWK38024.1"/>
    </source>
</evidence>
<evidence type="ECO:0000256" key="1">
    <source>
        <dbReference type="SAM" id="MobiDB-lite"/>
    </source>
</evidence>
<feature type="region of interest" description="Disordered" evidence="1">
    <location>
        <begin position="55"/>
        <end position="84"/>
    </location>
</feature>
<accession>A0A225DEF5</accession>
<name>A0A225DEF5_9BACT</name>
<organism evidence="2 3">
    <name type="scientific">Fimbriiglobus ruber</name>
    <dbReference type="NCBI Taxonomy" id="1908690"/>
    <lineage>
        <taxon>Bacteria</taxon>
        <taxon>Pseudomonadati</taxon>
        <taxon>Planctomycetota</taxon>
        <taxon>Planctomycetia</taxon>
        <taxon>Gemmatales</taxon>
        <taxon>Gemmataceae</taxon>
        <taxon>Fimbriiglobus</taxon>
    </lineage>
</organism>
<gene>
    <name evidence="2" type="ORF">FRUB_07144</name>
</gene>
<keyword evidence="3" id="KW-1185">Reference proteome</keyword>
<sequence length="84" mass="9334">MCWHCELPSFPVCEPVWREVWVISGSCPGLRHDHPTRGDRYPRHRPSLGEKLRAGFRAPGSARPGSSGQSLQSGVVCGRVIRPE</sequence>
<feature type="compositionally biased region" description="Low complexity" evidence="1">
    <location>
        <begin position="65"/>
        <end position="78"/>
    </location>
</feature>